<feature type="region of interest" description="Disordered" evidence="2">
    <location>
        <begin position="105"/>
        <end position="186"/>
    </location>
</feature>
<dbReference type="Proteomes" id="UP001187531">
    <property type="component" value="Unassembled WGS sequence"/>
</dbReference>
<evidence type="ECO:0000313" key="3">
    <source>
        <dbReference type="EMBL" id="KAK2726381.1"/>
    </source>
</evidence>
<feature type="compositionally biased region" description="Polar residues" evidence="2">
    <location>
        <begin position="129"/>
        <end position="150"/>
    </location>
</feature>
<gene>
    <name evidence="3" type="ORF">QYM36_000724</name>
</gene>
<comment type="caution">
    <text evidence="3">The sequence shown here is derived from an EMBL/GenBank/DDBJ whole genome shotgun (WGS) entry which is preliminary data.</text>
</comment>
<keyword evidence="4" id="KW-1185">Reference proteome</keyword>
<sequence>SIRYGILVKLSVMLGYVEADRSFVWFANERSSECHPAKIWHEIKKQNNQSIVPIEEFTLSNPSLTNRDLFMATEVNRNRIKPPTRYTDVQPNSYRAKCESSKLRLPGFGSKTANKSETSGLYDNREENGNVQLRQPQRTFGYNKTVSVSKSPDVRSSLPVPSSKLPTIKGSQGVLPGTGVSKTSSVPALGKSKKEFERNEYSRGSYRKFEESHYSDMMISKEPAITVQQPPESPKKKSLLSRLSFKSSSFRIKSGIFKNEQQASAVPIPATKKASTLPQGSRTPEIITRKARSPVRKFTAKRFSFVDSKSKCSDSRSSSFEIISDLSPDAMNAALKRPPVRPQNSLESNTQKHCYKPDINCSEITGPFLAMIISDGQCRLEQLATQNKPMEDVIYENETDYIRESVSSSCGTQQELQVETPSAKSDSVEIRPYIETDIDFHSLETADVFATVNDYERALEAVEVLSSEIDCAHETPPLEEWKSSKAYEPSQGSSGVERQSESESSVSHSSRERDFLIDDEIIDQPCLLFVQNKGHVSSATKHKDHKPDGDVPRQCLEEINTADENDTLSACDSIKSESSLEAWLKQIECEKRGDGFSSFEDENLDCKDTTLTEGDIKEMLCEMAPSADSREGVIGSSKADSIPSSDACVADDLTSIKMLLLRLRTVLMQADTVNPFDSSGRNGFYRQLALSDSRQNLCSLDSVASSSDVINRLSEEIVDLKRERILLKQQLEEKDRIIKQMKDKVPRRNDVLGDAKWQLPPTGKKVKSDKKSEKINVATQTERIKSSFGSRTQNSAIDGICARTRIHEFR</sequence>
<feature type="coiled-coil region" evidence="1">
    <location>
        <begin position="703"/>
        <end position="744"/>
    </location>
</feature>
<feature type="compositionally biased region" description="Polar residues" evidence="2">
    <location>
        <begin position="111"/>
        <end position="121"/>
    </location>
</feature>
<feature type="region of interest" description="Disordered" evidence="2">
    <location>
        <begin position="476"/>
        <end position="511"/>
    </location>
</feature>
<organism evidence="3 4">
    <name type="scientific">Artemia franciscana</name>
    <name type="common">Brine shrimp</name>
    <name type="synonym">Artemia sanfranciscana</name>
    <dbReference type="NCBI Taxonomy" id="6661"/>
    <lineage>
        <taxon>Eukaryota</taxon>
        <taxon>Metazoa</taxon>
        <taxon>Ecdysozoa</taxon>
        <taxon>Arthropoda</taxon>
        <taxon>Crustacea</taxon>
        <taxon>Branchiopoda</taxon>
        <taxon>Anostraca</taxon>
        <taxon>Artemiidae</taxon>
        <taxon>Artemia</taxon>
    </lineage>
</organism>
<evidence type="ECO:0000256" key="1">
    <source>
        <dbReference type="SAM" id="Coils"/>
    </source>
</evidence>
<dbReference type="AlphaFoldDB" id="A0AA88IGJ6"/>
<evidence type="ECO:0000313" key="4">
    <source>
        <dbReference type="Proteomes" id="UP001187531"/>
    </source>
</evidence>
<protein>
    <submittedName>
        <fullName evidence="3">Uncharacterized protein</fullName>
    </submittedName>
</protein>
<proteinExistence type="predicted"/>
<reference evidence="3" key="1">
    <citation type="submission" date="2023-07" db="EMBL/GenBank/DDBJ databases">
        <title>Chromosome-level genome assembly of Artemia franciscana.</title>
        <authorList>
            <person name="Jo E."/>
        </authorList>
    </citation>
    <scope>NUCLEOTIDE SEQUENCE</scope>
    <source>
        <tissue evidence="3">Whole body</tissue>
    </source>
</reference>
<keyword evidence="1" id="KW-0175">Coiled coil</keyword>
<evidence type="ECO:0000256" key="2">
    <source>
        <dbReference type="SAM" id="MobiDB-lite"/>
    </source>
</evidence>
<accession>A0AA88IGJ6</accession>
<feature type="compositionally biased region" description="Low complexity" evidence="2">
    <location>
        <begin position="490"/>
        <end position="508"/>
    </location>
</feature>
<dbReference type="EMBL" id="JAVRJZ010000002">
    <property type="protein sequence ID" value="KAK2726381.1"/>
    <property type="molecule type" value="Genomic_DNA"/>
</dbReference>
<feature type="non-terminal residue" evidence="3">
    <location>
        <position position="810"/>
    </location>
</feature>
<name>A0AA88IGJ6_ARTSF</name>